<dbReference type="PANTHER" id="PTHR34367">
    <property type="entry name" value="OS02G0734667 PROTEIN"/>
    <property type="match status" value="1"/>
</dbReference>
<protein>
    <submittedName>
        <fullName evidence="1">Uncharacterized protein</fullName>
    </submittedName>
</protein>
<dbReference type="EMBL" id="AUSU01001834">
    <property type="protein sequence ID" value="EPS70089.1"/>
    <property type="molecule type" value="Genomic_DNA"/>
</dbReference>
<reference evidence="1 2" key="1">
    <citation type="journal article" date="2013" name="BMC Genomics">
        <title>The miniature genome of a carnivorous plant Genlisea aurea contains a low number of genes and short non-coding sequences.</title>
        <authorList>
            <person name="Leushkin E.V."/>
            <person name="Sutormin R.A."/>
            <person name="Nabieva E.R."/>
            <person name="Penin A.A."/>
            <person name="Kondrashov A.S."/>
            <person name="Logacheva M.D."/>
        </authorList>
    </citation>
    <scope>NUCLEOTIDE SEQUENCE [LARGE SCALE GENOMIC DNA]</scope>
</reference>
<evidence type="ECO:0000313" key="1">
    <source>
        <dbReference type="EMBL" id="EPS70089.1"/>
    </source>
</evidence>
<dbReference type="PANTHER" id="PTHR34367:SF1">
    <property type="entry name" value="OS04G0528600 PROTEIN"/>
    <property type="match status" value="1"/>
</dbReference>
<name>S8CS60_9LAMI</name>
<dbReference type="InterPro" id="IPR040412">
    <property type="entry name" value="At1g65710-like"/>
</dbReference>
<keyword evidence="2" id="KW-1185">Reference proteome</keyword>
<dbReference type="OrthoDB" id="1927466at2759"/>
<dbReference type="AlphaFoldDB" id="S8CS60"/>
<accession>S8CS60</accession>
<comment type="caution">
    <text evidence="1">The sequence shown here is derived from an EMBL/GenBank/DDBJ whole genome shotgun (WGS) entry which is preliminary data.</text>
</comment>
<sequence length="70" mass="7675">PQQGITRSRSSRLSRDLDMDQESKISSSYTALLLEDIQNFHQKTSADFALPACLTKACSILEAVADLNSS</sequence>
<proteinExistence type="predicted"/>
<feature type="non-terminal residue" evidence="1">
    <location>
        <position position="1"/>
    </location>
</feature>
<dbReference type="Proteomes" id="UP000015453">
    <property type="component" value="Unassembled WGS sequence"/>
</dbReference>
<organism evidence="1 2">
    <name type="scientific">Genlisea aurea</name>
    <dbReference type="NCBI Taxonomy" id="192259"/>
    <lineage>
        <taxon>Eukaryota</taxon>
        <taxon>Viridiplantae</taxon>
        <taxon>Streptophyta</taxon>
        <taxon>Embryophyta</taxon>
        <taxon>Tracheophyta</taxon>
        <taxon>Spermatophyta</taxon>
        <taxon>Magnoliopsida</taxon>
        <taxon>eudicotyledons</taxon>
        <taxon>Gunneridae</taxon>
        <taxon>Pentapetalae</taxon>
        <taxon>asterids</taxon>
        <taxon>lamiids</taxon>
        <taxon>Lamiales</taxon>
        <taxon>Lentibulariaceae</taxon>
        <taxon>Genlisea</taxon>
    </lineage>
</organism>
<gene>
    <name evidence="1" type="ORF">M569_04685</name>
</gene>
<evidence type="ECO:0000313" key="2">
    <source>
        <dbReference type="Proteomes" id="UP000015453"/>
    </source>
</evidence>
<feature type="non-terminal residue" evidence="1">
    <location>
        <position position="70"/>
    </location>
</feature>